<name>M8B508_AEGTA</name>
<dbReference type="InterPro" id="IPR017441">
    <property type="entry name" value="Protein_kinase_ATP_BS"/>
</dbReference>
<dbReference type="Pfam" id="PF07727">
    <property type="entry name" value="RVT_2"/>
    <property type="match status" value="1"/>
</dbReference>
<dbReference type="GO" id="GO:0004672">
    <property type="term" value="F:protein kinase activity"/>
    <property type="evidence" value="ECO:0007669"/>
    <property type="project" value="InterPro"/>
</dbReference>
<dbReference type="InterPro" id="IPR000719">
    <property type="entry name" value="Prot_kinase_dom"/>
</dbReference>
<protein>
    <submittedName>
        <fullName evidence="1">Cysteine-rich receptor-like protein kinase 8</fullName>
    </submittedName>
</protein>
<dbReference type="InterPro" id="IPR011009">
    <property type="entry name" value="Kinase-like_dom_sf"/>
</dbReference>
<dbReference type="AlphaFoldDB" id="M8B508"/>
<dbReference type="PROSITE" id="PS50011">
    <property type="entry name" value="PROTEIN_KINASE_DOM"/>
    <property type="match status" value="1"/>
</dbReference>
<reference evidence="1" key="1">
    <citation type="submission" date="2015-06" db="UniProtKB">
        <authorList>
            <consortium name="EnsemblPlants"/>
        </authorList>
    </citation>
    <scope>IDENTIFICATION</scope>
</reference>
<evidence type="ECO:0000313" key="1">
    <source>
        <dbReference type="EnsemblPlants" id="EMT08675"/>
    </source>
</evidence>
<dbReference type="SUPFAM" id="SSF56112">
    <property type="entry name" value="Protein kinase-like (PK-like)"/>
    <property type="match status" value="1"/>
</dbReference>
<organism evidence="1">
    <name type="scientific">Aegilops tauschii</name>
    <name type="common">Tausch's goatgrass</name>
    <name type="synonym">Aegilops squarrosa</name>
    <dbReference type="NCBI Taxonomy" id="37682"/>
    <lineage>
        <taxon>Eukaryota</taxon>
        <taxon>Viridiplantae</taxon>
        <taxon>Streptophyta</taxon>
        <taxon>Embryophyta</taxon>
        <taxon>Tracheophyta</taxon>
        <taxon>Spermatophyta</taxon>
        <taxon>Magnoliopsida</taxon>
        <taxon>Liliopsida</taxon>
        <taxon>Poales</taxon>
        <taxon>Poaceae</taxon>
        <taxon>BOP clade</taxon>
        <taxon>Pooideae</taxon>
        <taxon>Triticodae</taxon>
        <taxon>Triticeae</taxon>
        <taxon>Triticinae</taxon>
        <taxon>Aegilops</taxon>
    </lineage>
</organism>
<accession>M8B508</accession>
<dbReference type="PANTHER" id="PTHR45707">
    <property type="entry name" value="C2 CALCIUM/LIPID-BINDING PLANT PHOSPHORIBOSYLTRANSFERASE FAMILY PROTEIN"/>
    <property type="match status" value="1"/>
</dbReference>
<proteinExistence type="predicted"/>
<dbReference type="GO" id="GO:0005524">
    <property type="term" value="F:ATP binding"/>
    <property type="evidence" value="ECO:0007669"/>
    <property type="project" value="UniProtKB-UniRule"/>
</dbReference>
<dbReference type="PROSITE" id="PS00107">
    <property type="entry name" value="PROTEIN_KINASE_ATP"/>
    <property type="match status" value="1"/>
</dbReference>
<sequence>MKKLFKMDDLGLLSYYLGIEVQQREEGIAVCQEAYTRKGLENIGMKYCNPIDASMEPRLELSKKEMVKLLGYNVSDKDGIINDHRSIAKRLALCYGASRRKLATESSNLMSQVDDLPPDPAPLIKVHPYIIFLPLPSVITSSSVQSTSTSSELPLWVQVETVPFKKKKESRDSTGEGKFLYQQKENILYLNHEWLKEITDTFSDQRRIGEGTYGVVYKGASNEEEFAVKKLYNLTRNDDKQFHLGLDELDKVQHKNIVRLVGYCNEIRHRYAEYKGETVCAEVIERALVLEYCDNGSLRLLLSDDYNGLDWPTRYKIIKGTCDGLEYLHGQNPPFCHLNIKPDNILLDKYMEPKLSDGLSRLFHREVSRNTVLAKTTVAYVSPEYRYDGQISLKCDIYSIGVVMLEIVAGSTGRSKCLEMPRQDFIDLVRNHNLNFIEISNHFFNISYTTLSLAYMPITQVRGNWRNRLRLIFRGSTLDAYCQQVERCTEIALNCMEIDLHKRPHIVDITIILNKTETHEVQYESS</sequence>
<dbReference type="InterPro" id="IPR013103">
    <property type="entry name" value="RVT_2"/>
</dbReference>
<dbReference type="Gene3D" id="3.30.200.20">
    <property type="entry name" value="Phosphorylase Kinase, domain 1"/>
    <property type="match status" value="1"/>
</dbReference>
<dbReference type="PANTHER" id="PTHR45707:SF76">
    <property type="entry name" value="PROTEIN KINASE DOMAIN-CONTAINING PROTEIN"/>
    <property type="match status" value="1"/>
</dbReference>
<dbReference type="EnsemblPlants" id="EMT08675">
    <property type="protein sequence ID" value="EMT08675"/>
    <property type="gene ID" value="F775_24606"/>
</dbReference>
<dbReference type="Pfam" id="PF00069">
    <property type="entry name" value="Pkinase"/>
    <property type="match status" value="1"/>
</dbReference>
<dbReference type="Gene3D" id="1.10.510.10">
    <property type="entry name" value="Transferase(Phosphotransferase) domain 1"/>
    <property type="match status" value="1"/>
</dbReference>